<sequence>MISTERALLTKKNKAKAIAKEIRISTPFILARRKRPNKRAFELTQKKPVIKCR</sequence>
<protein>
    <submittedName>
        <fullName evidence="1">Uncharacterized protein</fullName>
    </submittedName>
</protein>
<dbReference type="EMBL" id="AP014861">
    <property type="protein sequence ID" value="BAX57051.1"/>
    <property type="molecule type" value="Genomic_DNA"/>
</dbReference>
<name>A0A1Y1BA88_VIBPH</name>
<keyword evidence="1" id="KW-0614">Plasmid</keyword>
<geneLocation type="plasmid" evidence="1">
    <name>pVPE61b</name>
</geneLocation>
<evidence type="ECO:0000313" key="1">
    <source>
        <dbReference type="EMBL" id="BAX57051.1"/>
    </source>
</evidence>
<proteinExistence type="predicted"/>
<dbReference type="AlphaFoldDB" id="A0A1Y1BA88"/>
<accession>A0A1Y1BA88</accession>
<reference evidence="1" key="1">
    <citation type="journal article" date="2017" name="Infect. Genet. Evol.">
        <title>Plasmid dynamics in Vibrio parahaemolyticus strains related to shrimp Acute Hepatopancreatic Necrosis Syndrome (AHPNS).</title>
        <authorList>
            <person name="Theethakaew C."/>
            <person name="Nakamura S."/>
            <person name="Motooka D."/>
            <person name="Matsuda S."/>
            <person name="Kodama T."/>
            <person name="Chonsin K."/>
            <person name="Suthienkul O."/>
            <person name="Iida T."/>
        </authorList>
    </citation>
    <scope>NUCLEOTIDE SEQUENCE</scope>
    <source>
        <strain evidence="1">VPE61</strain>
        <plasmid evidence="1">pVPE61b</plasmid>
    </source>
</reference>
<organism evidence="1">
    <name type="scientific">Vibrio parahaemolyticus</name>
    <dbReference type="NCBI Taxonomy" id="670"/>
    <lineage>
        <taxon>Bacteria</taxon>
        <taxon>Pseudomonadati</taxon>
        <taxon>Pseudomonadota</taxon>
        <taxon>Gammaproteobacteria</taxon>
        <taxon>Vibrionales</taxon>
        <taxon>Vibrionaceae</taxon>
        <taxon>Vibrio</taxon>
    </lineage>
</organism>